<dbReference type="KEGG" id="haa:A5892_05875"/>
<reference evidence="6 7" key="1">
    <citation type="submission" date="2016-04" db="EMBL/GenBank/DDBJ databases">
        <title>Complete Genome Sequence of Halotalea alkalilenta IHB B 13600.</title>
        <authorList>
            <person name="Swarnkar M.K."/>
            <person name="Sharma A."/>
            <person name="Kaushal K."/>
            <person name="Soni R."/>
            <person name="Rana S."/>
            <person name="Singh A.K."/>
            <person name="Gulati A."/>
        </authorList>
    </citation>
    <scope>NUCLEOTIDE SEQUENCE [LARGE SCALE GENOMIC DNA]</scope>
    <source>
        <strain evidence="6 7">IHB B 13600</strain>
    </source>
</reference>
<evidence type="ECO:0000256" key="1">
    <source>
        <dbReference type="ARBA" id="ARBA00005189"/>
    </source>
</evidence>
<organism evidence="6 7">
    <name type="scientific">Halotalea alkalilenta</name>
    <dbReference type="NCBI Taxonomy" id="376489"/>
    <lineage>
        <taxon>Bacteria</taxon>
        <taxon>Pseudomonadati</taxon>
        <taxon>Pseudomonadota</taxon>
        <taxon>Gammaproteobacteria</taxon>
        <taxon>Oceanospirillales</taxon>
        <taxon>Halomonadaceae</taxon>
        <taxon>Halotalea</taxon>
    </lineage>
</organism>
<dbReference type="STRING" id="376489.A5892_05875"/>
<evidence type="ECO:0000256" key="4">
    <source>
        <dbReference type="SAM" id="Phobius"/>
    </source>
</evidence>
<keyword evidence="4" id="KW-1133">Transmembrane helix</keyword>
<comment type="pathway">
    <text evidence="1">Lipid metabolism.</text>
</comment>
<dbReference type="GO" id="GO:0003841">
    <property type="term" value="F:1-acylglycerol-3-phosphate O-acyltransferase activity"/>
    <property type="evidence" value="ECO:0007669"/>
    <property type="project" value="TreeGrafter"/>
</dbReference>
<dbReference type="GO" id="GO:0006654">
    <property type="term" value="P:phosphatidic acid biosynthetic process"/>
    <property type="evidence" value="ECO:0007669"/>
    <property type="project" value="TreeGrafter"/>
</dbReference>
<dbReference type="SUPFAM" id="SSF69593">
    <property type="entry name" value="Glycerol-3-phosphate (1)-acyltransferase"/>
    <property type="match status" value="1"/>
</dbReference>
<keyword evidence="4" id="KW-0812">Transmembrane</keyword>
<dbReference type="Pfam" id="PF01553">
    <property type="entry name" value="Acyltransferase"/>
    <property type="match status" value="1"/>
</dbReference>
<feature type="transmembrane region" description="Helical" evidence="4">
    <location>
        <begin position="57"/>
        <end position="75"/>
    </location>
</feature>
<dbReference type="CDD" id="cd07989">
    <property type="entry name" value="LPLAT_AGPAT-like"/>
    <property type="match status" value="1"/>
</dbReference>
<feature type="domain" description="Phospholipid/glycerol acyltransferase" evidence="5">
    <location>
        <begin position="86"/>
        <end position="194"/>
    </location>
</feature>
<keyword evidence="3" id="KW-0012">Acyltransferase</keyword>
<evidence type="ECO:0000256" key="3">
    <source>
        <dbReference type="ARBA" id="ARBA00023315"/>
    </source>
</evidence>
<dbReference type="SMART" id="SM00563">
    <property type="entry name" value="PlsC"/>
    <property type="match status" value="1"/>
</dbReference>
<dbReference type="PANTHER" id="PTHR10434">
    <property type="entry name" value="1-ACYL-SN-GLYCEROL-3-PHOSPHATE ACYLTRANSFERASE"/>
    <property type="match status" value="1"/>
</dbReference>
<proteinExistence type="predicted"/>
<dbReference type="Proteomes" id="UP000077875">
    <property type="component" value="Chromosome"/>
</dbReference>
<name>A0A172YD78_9GAMM</name>
<dbReference type="AlphaFoldDB" id="A0A172YD78"/>
<evidence type="ECO:0000313" key="7">
    <source>
        <dbReference type="Proteomes" id="UP000077875"/>
    </source>
</evidence>
<evidence type="ECO:0000256" key="2">
    <source>
        <dbReference type="ARBA" id="ARBA00022679"/>
    </source>
</evidence>
<gene>
    <name evidence="6" type="ORF">A5892_05875</name>
</gene>
<feature type="transmembrane region" description="Helical" evidence="4">
    <location>
        <begin position="12"/>
        <end position="36"/>
    </location>
</feature>
<dbReference type="InterPro" id="IPR002123">
    <property type="entry name" value="Plipid/glycerol_acylTrfase"/>
</dbReference>
<keyword evidence="4" id="KW-0472">Membrane</keyword>
<accession>A0A172YD78</accession>
<evidence type="ECO:0000313" key="6">
    <source>
        <dbReference type="EMBL" id="ANF57052.1"/>
    </source>
</evidence>
<dbReference type="PANTHER" id="PTHR10434:SF66">
    <property type="entry name" value="PHOSPHOLIPID_GLYCEROL ACYLTRANSFERASE DOMAIN-CONTAINING PROTEIN"/>
    <property type="match status" value="1"/>
</dbReference>
<sequence length="260" mass="28620">MRSALDRAWRGVGTALSFSVFGLGGVLIGLVIAPLIRLTVRDREQRQRLGRRLIQRSFAGFIALMKALGVIEYRIDHLERLRRPGLLVIANHPTLIDTIFLIAHIDDATCIVKGALARNPVTRGPIRLAGYITNASPEEVIDSAAARLRAGQSLVIFPEGTRTPPGGVIRLRRGGANIALRTNTAITPVVIDCQPPTLNKHEPWYRIPARRVRLRLSVSSDLPVICAPTLPSGLAARALTAQLNEHFNNELERLRYDAYA</sequence>
<keyword evidence="7" id="KW-1185">Reference proteome</keyword>
<keyword evidence="2" id="KW-0808">Transferase</keyword>
<dbReference type="EMBL" id="CP015243">
    <property type="protein sequence ID" value="ANF57052.1"/>
    <property type="molecule type" value="Genomic_DNA"/>
</dbReference>
<evidence type="ECO:0000259" key="5">
    <source>
        <dbReference type="SMART" id="SM00563"/>
    </source>
</evidence>
<protein>
    <recommendedName>
        <fullName evidence="5">Phospholipid/glycerol acyltransferase domain-containing protein</fullName>
    </recommendedName>
</protein>